<evidence type="ECO:0000256" key="6">
    <source>
        <dbReference type="ARBA" id="ARBA00038076"/>
    </source>
</evidence>
<dbReference type="GO" id="GO:0022857">
    <property type="term" value="F:transmembrane transporter activity"/>
    <property type="evidence" value="ECO:0007669"/>
    <property type="project" value="TreeGrafter"/>
</dbReference>
<evidence type="ECO:0000256" key="2">
    <source>
        <dbReference type="ARBA" id="ARBA00022475"/>
    </source>
</evidence>
<comment type="similarity">
    <text evidence="6">Belongs to the ABC-4 integral membrane protein family.</text>
</comment>
<evidence type="ECO:0000313" key="9">
    <source>
        <dbReference type="EMBL" id="VAW34591.1"/>
    </source>
</evidence>
<feature type="domain" description="ABC3 transporter permease C-terminal" evidence="8">
    <location>
        <begin position="1"/>
        <end position="68"/>
    </location>
</feature>
<dbReference type="PANTHER" id="PTHR30572">
    <property type="entry name" value="MEMBRANE COMPONENT OF TRANSPORTER-RELATED"/>
    <property type="match status" value="1"/>
</dbReference>
<dbReference type="InterPro" id="IPR050250">
    <property type="entry name" value="Macrolide_Exporter_MacB"/>
</dbReference>
<name>A0A3B0UUC0_9ZZZZ</name>
<dbReference type="AlphaFoldDB" id="A0A3B0UUC0"/>
<feature type="non-terminal residue" evidence="9">
    <location>
        <position position="1"/>
    </location>
</feature>
<dbReference type="GO" id="GO:0005886">
    <property type="term" value="C:plasma membrane"/>
    <property type="evidence" value="ECO:0007669"/>
    <property type="project" value="UniProtKB-SubCell"/>
</dbReference>
<keyword evidence="4 7" id="KW-1133">Transmembrane helix</keyword>
<organism evidence="9">
    <name type="scientific">hydrothermal vent metagenome</name>
    <dbReference type="NCBI Taxonomy" id="652676"/>
    <lineage>
        <taxon>unclassified sequences</taxon>
        <taxon>metagenomes</taxon>
        <taxon>ecological metagenomes</taxon>
    </lineage>
</organism>
<keyword evidence="5 7" id="KW-0472">Membrane</keyword>
<dbReference type="InterPro" id="IPR003838">
    <property type="entry name" value="ABC3_permease_C"/>
</dbReference>
<dbReference type="PANTHER" id="PTHR30572:SF4">
    <property type="entry name" value="ABC TRANSPORTER PERMEASE YTRF"/>
    <property type="match status" value="1"/>
</dbReference>
<comment type="subcellular location">
    <subcellularLocation>
        <location evidence="1">Cell membrane</location>
        <topology evidence="1">Multi-pass membrane protein</topology>
    </subcellularLocation>
</comment>
<proteinExistence type="inferred from homology"/>
<dbReference type="Pfam" id="PF02687">
    <property type="entry name" value="FtsX"/>
    <property type="match status" value="1"/>
</dbReference>
<dbReference type="EMBL" id="UOEW01000075">
    <property type="protein sequence ID" value="VAW34591.1"/>
    <property type="molecule type" value="Genomic_DNA"/>
</dbReference>
<evidence type="ECO:0000256" key="4">
    <source>
        <dbReference type="ARBA" id="ARBA00022989"/>
    </source>
</evidence>
<reference evidence="9" key="1">
    <citation type="submission" date="2018-06" db="EMBL/GenBank/DDBJ databases">
        <authorList>
            <person name="Zhirakovskaya E."/>
        </authorList>
    </citation>
    <scope>NUCLEOTIDE SEQUENCE</scope>
</reference>
<evidence type="ECO:0000259" key="8">
    <source>
        <dbReference type="Pfam" id="PF02687"/>
    </source>
</evidence>
<gene>
    <name evidence="9" type="ORF">MNBD_GAMMA01-1028</name>
</gene>
<accession>A0A3B0UUC0</accession>
<keyword evidence="2" id="KW-1003">Cell membrane</keyword>
<feature type="transmembrane region" description="Helical" evidence="7">
    <location>
        <begin position="6"/>
        <end position="27"/>
    </location>
</feature>
<evidence type="ECO:0000256" key="5">
    <source>
        <dbReference type="ARBA" id="ARBA00023136"/>
    </source>
</evidence>
<keyword evidence="3 7" id="KW-0812">Transmembrane</keyword>
<evidence type="ECO:0000256" key="1">
    <source>
        <dbReference type="ARBA" id="ARBA00004651"/>
    </source>
</evidence>
<evidence type="ECO:0000256" key="7">
    <source>
        <dbReference type="SAM" id="Phobius"/>
    </source>
</evidence>
<feature type="transmembrane region" description="Helical" evidence="7">
    <location>
        <begin position="39"/>
        <end position="59"/>
    </location>
</feature>
<sequence length="76" mass="7966">FLVESATIAAVGAILGIIMGVILSFAIQSFANWPVQWSLSSIILAVGVCLLTGIGFGYYPAKKAAELDPILALQKN</sequence>
<evidence type="ECO:0000256" key="3">
    <source>
        <dbReference type="ARBA" id="ARBA00022692"/>
    </source>
</evidence>
<protein>
    <submittedName>
        <fullName evidence="9">ABC-type antimicrobial peptide transport system, permease component</fullName>
    </submittedName>
</protein>